<keyword evidence="1" id="KW-0175">Coiled coil</keyword>
<dbReference type="InterPro" id="IPR004244">
    <property type="entry name" value="Transposase_22"/>
</dbReference>
<evidence type="ECO:0000313" key="3">
    <source>
        <dbReference type="Proteomes" id="UP001329430"/>
    </source>
</evidence>
<evidence type="ECO:0000256" key="1">
    <source>
        <dbReference type="SAM" id="Coils"/>
    </source>
</evidence>
<sequence length="331" mass="37683">MYPWYRDSMGGQLGQLCGPMATTIKTENGYNDCMLALDYATQSKKAFGWDGTQTGGSPAGPQTGGVGGQGAQGLVHWMSVMAEHMDPAVSHYMSWNQETTEEDMNTEQAENEISQEEIIQTLRTLKTGKAAEINQCISKAIADKFDNAAIVTNIVQEVSDKLLIMFNDKLKAVEEKLSEENKVLRDKIDSLQQYSRRNNVRFFGVSEEKNEVVEEKVIKILEEKMNIKVASNDIERIHRVGQAVPNKPRPVIIKFSNYKTRQTVLRNRRRLKGTGLLLQEDLTIDRLNMLKTAQQKWGLRNVWTQDGMIITIQNNRKLFIRSYDDLQKYIT</sequence>
<gene>
    <name evidence="2" type="ORF">RI129_013061</name>
</gene>
<dbReference type="PANTHER" id="PTHR11505">
    <property type="entry name" value="L1 TRANSPOSABLE ELEMENT-RELATED"/>
    <property type="match status" value="1"/>
</dbReference>
<name>A0AAN7ZFK7_9COLE</name>
<dbReference type="AlphaFoldDB" id="A0AAN7ZFK7"/>
<feature type="coiled-coil region" evidence="1">
    <location>
        <begin position="167"/>
        <end position="194"/>
    </location>
</feature>
<dbReference type="EMBL" id="JAVRBK010000010">
    <property type="protein sequence ID" value="KAK5638766.1"/>
    <property type="molecule type" value="Genomic_DNA"/>
</dbReference>
<protein>
    <submittedName>
        <fullName evidence="2">Uncharacterized protein</fullName>
    </submittedName>
</protein>
<organism evidence="2 3">
    <name type="scientific">Pyrocoelia pectoralis</name>
    <dbReference type="NCBI Taxonomy" id="417401"/>
    <lineage>
        <taxon>Eukaryota</taxon>
        <taxon>Metazoa</taxon>
        <taxon>Ecdysozoa</taxon>
        <taxon>Arthropoda</taxon>
        <taxon>Hexapoda</taxon>
        <taxon>Insecta</taxon>
        <taxon>Pterygota</taxon>
        <taxon>Neoptera</taxon>
        <taxon>Endopterygota</taxon>
        <taxon>Coleoptera</taxon>
        <taxon>Polyphaga</taxon>
        <taxon>Elateriformia</taxon>
        <taxon>Elateroidea</taxon>
        <taxon>Lampyridae</taxon>
        <taxon>Lampyrinae</taxon>
        <taxon>Pyrocoelia</taxon>
    </lineage>
</organism>
<dbReference type="Proteomes" id="UP001329430">
    <property type="component" value="Chromosome 10"/>
</dbReference>
<comment type="caution">
    <text evidence="2">The sequence shown here is derived from an EMBL/GenBank/DDBJ whole genome shotgun (WGS) entry which is preliminary data.</text>
</comment>
<evidence type="ECO:0000313" key="2">
    <source>
        <dbReference type="EMBL" id="KAK5638766.1"/>
    </source>
</evidence>
<reference evidence="2 3" key="1">
    <citation type="journal article" date="2024" name="Insects">
        <title>An Improved Chromosome-Level Genome Assembly of the Firefly Pyrocoelia pectoralis.</title>
        <authorList>
            <person name="Fu X."/>
            <person name="Meyer-Rochow V.B."/>
            <person name="Ballantyne L."/>
            <person name="Zhu X."/>
        </authorList>
    </citation>
    <scope>NUCLEOTIDE SEQUENCE [LARGE SCALE GENOMIC DNA]</scope>
    <source>
        <strain evidence="2">XCY_ONT2</strain>
    </source>
</reference>
<keyword evidence="3" id="KW-1185">Reference proteome</keyword>
<accession>A0AAN7ZFK7</accession>
<proteinExistence type="predicted"/>
<dbReference type="Gene3D" id="3.30.70.1820">
    <property type="entry name" value="L1 transposable element, RRM domain"/>
    <property type="match status" value="1"/>
</dbReference>